<accession>A0A0A0LYF0</accession>
<dbReference type="Proteomes" id="UP000029981">
    <property type="component" value="Chromosome 1"/>
</dbReference>
<dbReference type="SMR" id="A0A0A0LYF0"/>
<keyword evidence="3" id="KW-1185">Reference proteome</keyword>
<reference evidence="2 3" key="2">
    <citation type="journal article" date="2009" name="PLoS ONE">
        <title>An integrated genetic and cytogenetic map of the cucumber genome.</title>
        <authorList>
            <person name="Ren Y."/>
            <person name="Zhang Z."/>
            <person name="Liu J."/>
            <person name="Staub J.E."/>
            <person name="Han Y."/>
            <person name="Cheng Z."/>
            <person name="Li X."/>
            <person name="Lu J."/>
            <person name="Miao H."/>
            <person name="Kang H."/>
            <person name="Xie B."/>
            <person name="Gu X."/>
            <person name="Wang X."/>
            <person name="Du Y."/>
            <person name="Jin W."/>
            <person name="Huang S."/>
        </authorList>
    </citation>
    <scope>NUCLEOTIDE SEQUENCE [LARGE SCALE GENOMIC DNA]</scope>
    <source>
        <strain evidence="3">cv. 9930</strain>
    </source>
</reference>
<name>A0A0A0LYF0_CUCSA</name>
<evidence type="ECO:0000256" key="1">
    <source>
        <dbReference type="SAM" id="MobiDB-lite"/>
    </source>
</evidence>
<reference evidence="2 3" key="1">
    <citation type="journal article" date="2009" name="Nat. Genet.">
        <title>The genome of the cucumber, Cucumis sativus L.</title>
        <authorList>
            <person name="Huang S."/>
            <person name="Li R."/>
            <person name="Zhang Z."/>
            <person name="Li L."/>
            <person name="Gu X."/>
            <person name="Fan W."/>
            <person name="Lucas W.J."/>
            <person name="Wang X."/>
            <person name="Xie B."/>
            <person name="Ni P."/>
            <person name="Ren Y."/>
            <person name="Zhu H."/>
            <person name="Li J."/>
            <person name="Lin K."/>
            <person name="Jin W."/>
            <person name="Fei Z."/>
            <person name="Li G."/>
            <person name="Staub J."/>
            <person name="Kilian A."/>
            <person name="van der Vossen E.A."/>
            <person name="Wu Y."/>
            <person name="Guo J."/>
            <person name="He J."/>
            <person name="Jia Z."/>
            <person name="Ren Y."/>
            <person name="Tian G."/>
            <person name="Lu Y."/>
            <person name="Ruan J."/>
            <person name="Qian W."/>
            <person name="Wang M."/>
            <person name="Huang Q."/>
            <person name="Li B."/>
            <person name="Xuan Z."/>
            <person name="Cao J."/>
            <person name="Asan"/>
            <person name="Wu Z."/>
            <person name="Zhang J."/>
            <person name="Cai Q."/>
            <person name="Bai Y."/>
            <person name="Zhao B."/>
            <person name="Han Y."/>
            <person name="Li Y."/>
            <person name="Li X."/>
            <person name="Wang S."/>
            <person name="Shi Q."/>
            <person name="Liu S."/>
            <person name="Cho W.K."/>
            <person name="Kim J.Y."/>
            <person name="Xu Y."/>
            <person name="Heller-Uszynska K."/>
            <person name="Miao H."/>
            <person name="Cheng Z."/>
            <person name="Zhang S."/>
            <person name="Wu J."/>
            <person name="Yang Y."/>
            <person name="Kang H."/>
            <person name="Li M."/>
            <person name="Liang H."/>
            <person name="Ren X."/>
            <person name="Shi Z."/>
            <person name="Wen M."/>
            <person name="Jian M."/>
            <person name="Yang H."/>
            <person name="Zhang G."/>
            <person name="Yang Z."/>
            <person name="Chen R."/>
            <person name="Liu S."/>
            <person name="Li J."/>
            <person name="Ma L."/>
            <person name="Liu H."/>
            <person name="Zhou Y."/>
            <person name="Zhao J."/>
            <person name="Fang X."/>
            <person name="Li G."/>
            <person name="Fang L."/>
            <person name="Li Y."/>
            <person name="Liu D."/>
            <person name="Zheng H."/>
            <person name="Zhang Y."/>
            <person name="Qin N."/>
            <person name="Li Z."/>
            <person name="Yang G."/>
            <person name="Yang S."/>
            <person name="Bolund L."/>
            <person name="Kristiansen K."/>
            <person name="Zheng H."/>
            <person name="Li S."/>
            <person name="Zhang X."/>
            <person name="Yang H."/>
            <person name="Wang J."/>
            <person name="Sun R."/>
            <person name="Zhang B."/>
            <person name="Jiang S."/>
            <person name="Wang J."/>
            <person name="Du Y."/>
            <person name="Li S."/>
        </authorList>
    </citation>
    <scope>NUCLEOTIDE SEQUENCE [LARGE SCALE GENOMIC DNA]</scope>
    <source>
        <strain evidence="3">cv. 9930</strain>
    </source>
</reference>
<protein>
    <submittedName>
        <fullName evidence="2">Uncharacterized protein</fullName>
    </submittedName>
</protein>
<gene>
    <name evidence="2" type="ORF">Csa_1G569170</name>
</gene>
<evidence type="ECO:0000313" key="3">
    <source>
        <dbReference type="Proteomes" id="UP000029981"/>
    </source>
</evidence>
<feature type="region of interest" description="Disordered" evidence="1">
    <location>
        <begin position="1"/>
        <end position="45"/>
    </location>
</feature>
<evidence type="ECO:0000313" key="2">
    <source>
        <dbReference type="EMBL" id="KGN66039.1"/>
    </source>
</evidence>
<organism evidence="2 3">
    <name type="scientific">Cucumis sativus</name>
    <name type="common">Cucumber</name>
    <dbReference type="NCBI Taxonomy" id="3659"/>
    <lineage>
        <taxon>Eukaryota</taxon>
        <taxon>Viridiplantae</taxon>
        <taxon>Streptophyta</taxon>
        <taxon>Embryophyta</taxon>
        <taxon>Tracheophyta</taxon>
        <taxon>Spermatophyta</taxon>
        <taxon>Magnoliopsida</taxon>
        <taxon>eudicotyledons</taxon>
        <taxon>Gunneridae</taxon>
        <taxon>Pentapetalae</taxon>
        <taxon>rosids</taxon>
        <taxon>fabids</taxon>
        <taxon>Cucurbitales</taxon>
        <taxon>Cucurbitaceae</taxon>
        <taxon>Benincaseae</taxon>
        <taxon>Cucumis</taxon>
    </lineage>
</organism>
<proteinExistence type="predicted"/>
<dbReference type="Gramene" id="KGN66039">
    <property type="protein sequence ID" value="KGN66039"/>
    <property type="gene ID" value="Csa_1G569170"/>
</dbReference>
<dbReference type="AlphaFoldDB" id="A0A0A0LYF0"/>
<reference evidence="2 3" key="4">
    <citation type="journal article" date="2011" name="BMC Genomics">
        <title>RNA-Seq improves annotation of protein-coding genes in the cucumber genome.</title>
        <authorList>
            <person name="Li Z."/>
            <person name="Zhang Z."/>
            <person name="Yan P."/>
            <person name="Huang S."/>
            <person name="Fei Z."/>
            <person name="Lin K."/>
        </authorList>
    </citation>
    <scope>NUCLEOTIDE SEQUENCE [LARGE SCALE GENOMIC DNA]</scope>
    <source>
        <strain evidence="3">cv. 9930</strain>
    </source>
</reference>
<feature type="compositionally biased region" description="Polar residues" evidence="1">
    <location>
        <begin position="32"/>
        <end position="45"/>
    </location>
</feature>
<dbReference type="EMBL" id="CM002922">
    <property type="protein sequence ID" value="KGN66039.1"/>
    <property type="molecule type" value="Genomic_DNA"/>
</dbReference>
<sequence>MADSSSFNMKKRGAASEGVELVEENGLKRRSCSSSPLPTGSGHDTTQAGALIEQLRWNFMTDKLRELEYEIEKRISHSINSPSCGDETEGREREREVLRDGLIKEKLPEWENEFRETVMKELDRIAQLQLKPPPPNPLSYQYERGSGSGTWKLRLHFCNQIASIMYPKDEIKGIDDNPLRLEIRDAYYNTIIDTGLLSSAPFQIFLFEEENDSKRSPDFVPADKLRELMSFKAIQICTYLFTA</sequence>
<reference evidence="2 3" key="3">
    <citation type="journal article" date="2010" name="BMC Genomics">
        <title>Transcriptome sequencing and comparative analysis of cucumber flowers with different sex types.</title>
        <authorList>
            <person name="Guo S."/>
            <person name="Zheng Y."/>
            <person name="Joung J.G."/>
            <person name="Liu S."/>
            <person name="Zhang Z."/>
            <person name="Crasta O.R."/>
            <person name="Sobral B.W."/>
            <person name="Xu Y."/>
            <person name="Huang S."/>
            <person name="Fei Z."/>
        </authorList>
    </citation>
    <scope>NUCLEOTIDE SEQUENCE [LARGE SCALE GENOMIC DNA]</scope>
    <source>
        <strain evidence="3">cv. 9930</strain>
    </source>
</reference>